<dbReference type="InterPro" id="IPR051551">
    <property type="entry name" value="Autotransporter_adhesion"/>
</dbReference>
<dbReference type="InterPro" id="IPR043990">
    <property type="entry name" value="AC_1"/>
</dbReference>
<sequence length="1001" mass="97724">MTGGVGGNGGDGGSGVLLSAGGTVANNGQITGGNGNRGGGAGVVSGSGSGGAAGTGGSGIAIDSDGAVTNNASGRITGGNGGDNGAGGGGPGGNGGGGLVLTGHGQVDNSGQITGGNGGSGANGAGGAGGSGGTGGAGTVVVGSGNVTNRATIRGGTGGSGGGGAGSGAGGTGGTGGSGVLLSHGGVLNNNGTIIGGSGTRGGNSSSTGGDGGTGGSGVQVTIDGGTITNTGSITGGQGAVAGAGSSAGAAGAGGVGISGQNIAIINSGSIAGGLSSAGTAATAIQFTGGTNSLELHKNSSITGTVDATVGNNTLILGGSDDDSFNAANIGSTAQYRGFAAYEKDGSSTWTLSGTTAALTPWTINQGTLVVSQDGSLGDPSGSLTLNGGTLRWGASYDLASSRAVTLGTNGGTLDTNGFNSTLEQGITGSGALTKAGAGTLLLQGDNPFAGGTTIAAGTLIVGDPNHAGAALSGGGNVLVASGATLGGYGSVTGNVTNNGTLAVGDALPQFASNGTASTRLATPVMRAVNDGGTGNFIVNGNLLNAGLVQLGGNRVGNTLTVNGNYTGQQGVIALHAELGVDNSPTDRLVINSGSATGNTVLNISNLGGRGGLTLGNGIEVVAANNGATTAASAFSGRDVSAGAYTYRLFQGGKDAGTQENWYLRSTLTNPIEPPPGSIDGETPLYRSEDPVYMEIPALGRQMLSQQIGTFHDRMGGQDLLTEEGKMQAGWGRIWGDHLSENHTGTVNPSFDGNMFGLQVGQDVYDMVSDEGHRDHIGFILGYGHASGDISGFALGEQNLAAGSLSMQTWSVGGYWTHIAPQGWYSDMVVLGSYLHADPGSVEGNTANAHGQSLTTSAETGISLPLSERWQIEPQAQLIYQYIHINDLTDPASTVSFDNTSGLTARVGARLAGSLQGQGQTWHPYVRLDVLHYFGQDDRITFADTTTLNADARATQGHVGAGVYTRWSKTVSGYATAGYWFNLGGEHSSMAEGNVGLRLDW</sequence>
<dbReference type="PROSITE" id="PS51208">
    <property type="entry name" value="AUTOTRANSPORTER"/>
    <property type="match status" value="1"/>
</dbReference>
<feature type="compositionally biased region" description="Gly residues" evidence="1">
    <location>
        <begin position="155"/>
        <end position="171"/>
    </location>
</feature>
<dbReference type="AlphaFoldDB" id="A0A840RHB7"/>
<feature type="compositionally biased region" description="Gly residues" evidence="1">
    <location>
        <begin position="76"/>
        <end position="100"/>
    </location>
</feature>
<dbReference type="SUPFAM" id="SSF51126">
    <property type="entry name" value="Pectin lyase-like"/>
    <property type="match status" value="1"/>
</dbReference>
<evidence type="ECO:0000259" key="2">
    <source>
        <dbReference type="PROSITE" id="PS51208"/>
    </source>
</evidence>
<evidence type="ECO:0000256" key="1">
    <source>
        <dbReference type="SAM" id="MobiDB-lite"/>
    </source>
</evidence>
<dbReference type="CDD" id="cd01344">
    <property type="entry name" value="PL2_Passenger_AT"/>
    <property type="match status" value="1"/>
</dbReference>
<reference evidence="3 4" key="1">
    <citation type="submission" date="2020-08" db="EMBL/GenBank/DDBJ databases">
        <title>Genomic Encyclopedia of Type Strains, Phase IV (KMG-IV): sequencing the most valuable type-strain genomes for metagenomic binning, comparative biology and taxonomic classification.</title>
        <authorList>
            <person name="Goeker M."/>
        </authorList>
    </citation>
    <scope>NUCLEOTIDE SEQUENCE [LARGE SCALE GENOMIC DNA]</scope>
    <source>
        <strain evidence="3 4">DSM 18233</strain>
    </source>
</reference>
<feature type="compositionally biased region" description="Gly residues" evidence="1">
    <location>
        <begin position="209"/>
        <end position="218"/>
    </location>
</feature>
<dbReference type="EMBL" id="JACHHN010000004">
    <property type="protein sequence ID" value="MBB5191716.1"/>
    <property type="molecule type" value="Genomic_DNA"/>
</dbReference>
<feature type="region of interest" description="Disordered" evidence="1">
    <location>
        <begin position="72"/>
        <end position="133"/>
    </location>
</feature>
<dbReference type="Pfam" id="PF18883">
    <property type="entry name" value="AC_1"/>
    <property type="match status" value="1"/>
</dbReference>
<protein>
    <submittedName>
        <fullName evidence="3">Fibronectin-binding autotransporter adhesin</fullName>
    </submittedName>
</protein>
<dbReference type="GO" id="GO:0019867">
    <property type="term" value="C:outer membrane"/>
    <property type="evidence" value="ECO:0007669"/>
    <property type="project" value="InterPro"/>
</dbReference>
<proteinExistence type="predicted"/>
<dbReference type="Gene3D" id="2.40.128.130">
    <property type="entry name" value="Autotransporter beta-domain"/>
    <property type="match status" value="1"/>
</dbReference>
<dbReference type="RefSeq" id="WP_184100986.1">
    <property type="nucleotide sequence ID" value="NZ_JACHHN010000004.1"/>
</dbReference>
<comment type="caution">
    <text evidence="3">The sequence shown here is derived from an EMBL/GenBank/DDBJ whole genome shotgun (WGS) entry which is preliminary data.</text>
</comment>
<organism evidence="3 4">
    <name type="scientific">Silvimonas terrae</name>
    <dbReference type="NCBI Taxonomy" id="300266"/>
    <lineage>
        <taxon>Bacteria</taxon>
        <taxon>Pseudomonadati</taxon>
        <taxon>Pseudomonadota</taxon>
        <taxon>Betaproteobacteria</taxon>
        <taxon>Neisseriales</taxon>
        <taxon>Chitinibacteraceae</taxon>
        <taxon>Silvimonas</taxon>
    </lineage>
</organism>
<dbReference type="PANTHER" id="PTHR35037">
    <property type="entry name" value="C-TERMINAL REGION OF AIDA-LIKE PROTEIN"/>
    <property type="match status" value="1"/>
</dbReference>
<dbReference type="PANTHER" id="PTHR35037:SF3">
    <property type="entry name" value="C-TERMINAL REGION OF AIDA-LIKE PROTEIN"/>
    <property type="match status" value="1"/>
</dbReference>
<name>A0A840RHB7_9NEIS</name>
<dbReference type="InterPro" id="IPR012332">
    <property type="entry name" value="Autotransporter_pectin_lyase_C"/>
</dbReference>
<dbReference type="SMART" id="SM00869">
    <property type="entry name" value="Autotransporter"/>
    <property type="match status" value="1"/>
</dbReference>
<dbReference type="InterPro" id="IPR036709">
    <property type="entry name" value="Autotransporte_beta_dom_sf"/>
</dbReference>
<dbReference type="InterPro" id="IPR006315">
    <property type="entry name" value="OM_autotransptr_brl_dom"/>
</dbReference>
<dbReference type="SUPFAM" id="SSF103515">
    <property type="entry name" value="Autotransporter"/>
    <property type="match status" value="1"/>
</dbReference>
<accession>A0A840RHB7</accession>
<keyword evidence="4" id="KW-1185">Reference proteome</keyword>
<dbReference type="InterPro" id="IPR011050">
    <property type="entry name" value="Pectin_lyase_fold/virulence"/>
</dbReference>
<dbReference type="InterPro" id="IPR005546">
    <property type="entry name" value="Autotransporte_beta"/>
</dbReference>
<evidence type="ECO:0000313" key="4">
    <source>
        <dbReference type="Proteomes" id="UP000543030"/>
    </source>
</evidence>
<dbReference type="Pfam" id="PF03797">
    <property type="entry name" value="Autotransporter"/>
    <property type="match status" value="1"/>
</dbReference>
<dbReference type="Gene3D" id="2.160.20.20">
    <property type="match status" value="1"/>
</dbReference>
<feature type="region of interest" description="Disordered" evidence="1">
    <location>
        <begin position="193"/>
        <end position="224"/>
    </location>
</feature>
<gene>
    <name evidence="3" type="ORF">HNQ50_002446</name>
</gene>
<feature type="compositionally biased region" description="Gly residues" evidence="1">
    <location>
        <begin position="113"/>
        <end position="133"/>
    </location>
</feature>
<dbReference type="Proteomes" id="UP000543030">
    <property type="component" value="Unassembled WGS sequence"/>
</dbReference>
<feature type="domain" description="Autotransporter" evidence="2">
    <location>
        <begin position="723"/>
        <end position="1001"/>
    </location>
</feature>
<feature type="region of interest" description="Disordered" evidence="1">
    <location>
        <begin position="148"/>
        <end position="171"/>
    </location>
</feature>
<dbReference type="NCBIfam" id="TIGR01414">
    <property type="entry name" value="autotrans_barl"/>
    <property type="match status" value="1"/>
</dbReference>
<evidence type="ECO:0000313" key="3">
    <source>
        <dbReference type="EMBL" id="MBB5191716.1"/>
    </source>
</evidence>